<dbReference type="Proteomes" id="UP000323000">
    <property type="component" value="Chromosome 1"/>
</dbReference>
<comment type="similarity">
    <text evidence="7">Belongs to the exonuclease superfamily. TREX family.</text>
</comment>
<evidence type="ECO:0000313" key="10">
    <source>
        <dbReference type="EMBL" id="TXG71645.1"/>
    </source>
</evidence>
<dbReference type="InterPro" id="IPR013520">
    <property type="entry name" value="Ribonucl_H"/>
</dbReference>
<dbReference type="SUPFAM" id="SSF53098">
    <property type="entry name" value="Ribonuclease H-like"/>
    <property type="match status" value="1"/>
</dbReference>
<evidence type="ECO:0000313" key="11">
    <source>
        <dbReference type="Proteomes" id="UP000323000"/>
    </source>
</evidence>
<dbReference type="EMBL" id="VAHF01000001">
    <property type="protein sequence ID" value="TXG71645.1"/>
    <property type="molecule type" value="Genomic_DNA"/>
</dbReference>
<reference evidence="11" key="1">
    <citation type="journal article" date="2019" name="Gigascience">
        <title>De novo genome assembly of the endangered Acer yangbiense, a plant species with extremely small populations endemic to Yunnan Province, China.</title>
        <authorList>
            <person name="Yang J."/>
            <person name="Wariss H.M."/>
            <person name="Tao L."/>
            <person name="Zhang R."/>
            <person name="Yun Q."/>
            <person name="Hollingsworth P."/>
            <person name="Dao Z."/>
            <person name="Luo G."/>
            <person name="Guo H."/>
            <person name="Ma Y."/>
            <person name="Sun W."/>
        </authorList>
    </citation>
    <scope>NUCLEOTIDE SEQUENCE [LARGE SCALE GENOMIC DNA]</scope>
    <source>
        <strain evidence="11">cv. Malutang</strain>
    </source>
</reference>
<keyword evidence="3" id="KW-0479">Metal-binding</keyword>
<feature type="compositionally biased region" description="Low complexity" evidence="8">
    <location>
        <begin position="46"/>
        <end position="58"/>
    </location>
</feature>
<name>A0A5C7IQW8_9ROSI</name>
<dbReference type="OrthoDB" id="10250935at2759"/>
<dbReference type="GO" id="GO:0006308">
    <property type="term" value="P:DNA catabolic process"/>
    <property type="evidence" value="ECO:0007669"/>
    <property type="project" value="TreeGrafter"/>
</dbReference>
<gene>
    <name evidence="10" type="ORF">EZV62_000224</name>
</gene>
<dbReference type="GO" id="GO:0005737">
    <property type="term" value="C:cytoplasm"/>
    <property type="evidence" value="ECO:0007669"/>
    <property type="project" value="TreeGrafter"/>
</dbReference>
<evidence type="ECO:0000256" key="3">
    <source>
        <dbReference type="ARBA" id="ARBA00022723"/>
    </source>
</evidence>
<feature type="compositionally biased region" description="Polar residues" evidence="8">
    <location>
        <begin position="26"/>
        <end position="40"/>
    </location>
</feature>
<dbReference type="GO" id="GO:0008296">
    <property type="term" value="F:3'-5'-DNA exonuclease activity"/>
    <property type="evidence" value="ECO:0007669"/>
    <property type="project" value="TreeGrafter"/>
</dbReference>
<comment type="caution">
    <text evidence="10">The sequence shown here is derived from an EMBL/GenBank/DDBJ whole genome shotgun (WGS) entry which is preliminary data.</text>
</comment>
<keyword evidence="11" id="KW-1185">Reference proteome</keyword>
<dbReference type="InterPro" id="IPR040393">
    <property type="entry name" value="TREX1/2"/>
</dbReference>
<keyword evidence="6" id="KW-0460">Magnesium</keyword>
<evidence type="ECO:0000256" key="5">
    <source>
        <dbReference type="ARBA" id="ARBA00022839"/>
    </source>
</evidence>
<dbReference type="AlphaFoldDB" id="A0A5C7IQW8"/>
<dbReference type="PANTHER" id="PTHR13058">
    <property type="entry name" value="THREE PRIME REPAIR EXONUCLEASE 1, 2"/>
    <property type="match status" value="1"/>
</dbReference>
<keyword evidence="2" id="KW-0540">Nuclease</keyword>
<dbReference type="GO" id="GO:0046872">
    <property type="term" value="F:metal ion binding"/>
    <property type="evidence" value="ECO:0007669"/>
    <property type="project" value="UniProtKB-KW"/>
</dbReference>
<dbReference type="GO" id="GO:0003676">
    <property type="term" value="F:nucleic acid binding"/>
    <property type="evidence" value="ECO:0007669"/>
    <property type="project" value="InterPro"/>
</dbReference>
<evidence type="ECO:0000259" key="9">
    <source>
        <dbReference type="SMART" id="SM00479"/>
    </source>
</evidence>
<evidence type="ECO:0000256" key="7">
    <source>
        <dbReference type="ARBA" id="ARBA00025769"/>
    </source>
</evidence>
<evidence type="ECO:0000256" key="8">
    <source>
        <dbReference type="SAM" id="MobiDB-lite"/>
    </source>
</evidence>
<accession>A0A5C7IQW8</accession>
<evidence type="ECO:0000256" key="6">
    <source>
        <dbReference type="ARBA" id="ARBA00022842"/>
    </source>
</evidence>
<keyword evidence="4" id="KW-0378">Hydrolase</keyword>
<dbReference type="PANTHER" id="PTHR13058:SF19">
    <property type="entry name" value="LD40940P"/>
    <property type="match status" value="1"/>
</dbReference>
<evidence type="ECO:0000256" key="4">
    <source>
        <dbReference type="ARBA" id="ARBA00022801"/>
    </source>
</evidence>
<dbReference type="InterPro" id="IPR012337">
    <property type="entry name" value="RNaseH-like_sf"/>
</dbReference>
<sequence length="291" mass="32981">MRTISSILQIPRCRIQPFSFLQSATPSEKSSQALTKTCPGSYSEPGSNRGTRSRSVSSRFTSIKYSDAEQTKILVTESRELIKDLSGVYVMDLETTGLYDPSKIIEFGARNLLGGKNSCFETLVNPEQYVPNPHVHGITTNMVNQPYVPRMEDLIPILMQYTKNRQVPEGHALFIAHNGRRFDVPFLIKEFYRCNMDIPTNWLFLDTLPLAREYMKLNGQPSSKLSLQALREYFEIPSMGSSHRAMSDVNVLSSIFEKMICDMNLTITDLLERSFKASDLVIASKKNTKKT</sequence>
<dbReference type="Pfam" id="PF00929">
    <property type="entry name" value="RNase_T"/>
    <property type="match status" value="1"/>
</dbReference>
<proteinExistence type="inferred from homology"/>
<feature type="domain" description="Exonuclease" evidence="9">
    <location>
        <begin position="87"/>
        <end position="265"/>
    </location>
</feature>
<evidence type="ECO:0000256" key="2">
    <source>
        <dbReference type="ARBA" id="ARBA00022722"/>
    </source>
</evidence>
<dbReference type="Gene3D" id="3.30.420.10">
    <property type="entry name" value="Ribonuclease H-like superfamily/Ribonuclease H"/>
    <property type="match status" value="1"/>
</dbReference>
<dbReference type="CDD" id="cd06127">
    <property type="entry name" value="DEDDh"/>
    <property type="match status" value="1"/>
</dbReference>
<dbReference type="SMART" id="SM00479">
    <property type="entry name" value="EXOIII"/>
    <property type="match status" value="1"/>
</dbReference>
<organism evidence="10 11">
    <name type="scientific">Acer yangbiense</name>
    <dbReference type="NCBI Taxonomy" id="1000413"/>
    <lineage>
        <taxon>Eukaryota</taxon>
        <taxon>Viridiplantae</taxon>
        <taxon>Streptophyta</taxon>
        <taxon>Embryophyta</taxon>
        <taxon>Tracheophyta</taxon>
        <taxon>Spermatophyta</taxon>
        <taxon>Magnoliopsida</taxon>
        <taxon>eudicotyledons</taxon>
        <taxon>Gunneridae</taxon>
        <taxon>Pentapetalae</taxon>
        <taxon>rosids</taxon>
        <taxon>malvids</taxon>
        <taxon>Sapindales</taxon>
        <taxon>Sapindaceae</taxon>
        <taxon>Hippocastanoideae</taxon>
        <taxon>Acereae</taxon>
        <taxon>Acer</taxon>
    </lineage>
</organism>
<protein>
    <recommendedName>
        <fullName evidence="9">Exonuclease domain-containing protein</fullName>
    </recommendedName>
</protein>
<evidence type="ECO:0000256" key="1">
    <source>
        <dbReference type="ARBA" id="ARBA00001946"/>
    </source>
</evidence>
<comment type="cofactor">
    <cofactor evidence="1">
        <name>Mg(2+)</name>
        <dbReference type="ChEBI" id="CHEBI:18420"/>
    </cofactor>
</comment>
<keyword evidence="5" id="KW-0269">Exonuclease</keyword>
<feature type="region of interest" description="Disordered" evidence="8">
    <location>
        <begin position="26"/>
        <end position="58"/>
    </location>
</feature>
<dbReference type="InterPro" id="IPR036397">
    <property type="entry name" value="RNaseH_sf"/>
</dbReference>